<evidence type="ECO:0000259" key="3">
    <source>
        <dbReference type="PROSITE" id="PS51186"/>
    </source>
</evidence>
<evidence type="ECO:0000256" key="2">
    <source>
        <dbReference type="ARBA" id="ARBA00023315"/>
    </source>
</evidence>
<dbReference type="RefSeq" id="WP_284340568.1">
    <property type="nucleotide sequence ID" value="NZ_BSNS01000011.1"/>
</dbReference>
<dbReference type="Pfam" id="PF00583">
    <property type="entry name" value="Acetyltransf_1"/>
    <property type="match status" value="1"/>
</dbReference>
<keyword evidence="1" id="KW-0808">Transferase</keyword>
<dbReference type="SUPFAM" id="SSF55729">
    <property type="entry name" value="Acyl-CoA N-acyltransferases (Nat)"/>
    <property type="match status" value="1"/>
</dbReference>
<dbReference type="PANTHER" id="PTHR43877:SF2">
    <property type="entry name" value="AMINOALKYLPHOSPHONATE N-ACETYLTRANSFERASE-RELATED"/>
    <property type="match status" value="1"/>
</dbReference>
<dbReference type="InterPro" id="IPR050832">
    <property type="entry name" value="Bact_Acetyltransf"/>
</dbReference>
<evidence type="ECO:0000313" key="4">
    <source>
        <dbReference type="EMBL" id="GLQ55139.1"/>
    </source>
</evidence>
<proteinExistence type="predicted"/>
<comment type="caution">
    <text evidence="4">The sequence shown here is derived from an EMBL/GenBank/DDBJ whole genome shotgun (WGS) entry which is preliminary data.</text>
</comment>
<dbReference type="CDD" id="cd04301">
    <property type="entry name" value="NAT_SF"/>
    <property type="match status" value="1"/>
</dbReference>
<keyword evidence="2" id="KW-0012">Acyltransferase</keyword>
<dbReference type="PROSITE" id="PS51186">
    <property type="entry name" value="GNAT"/>
    <property type="match status" value="1"/>
</dbReference>
<protein>
    <submittedName>
        <fullName evidence="4">N-acetyltransferase GCN5</fullName>
    </submittedName>
</protein>
<accession>A0ABQ5W5S5</accession>
<dbReference type="InterPro" id="IPR000182">
    <property type="entry name" value="GNAT_dom"/>
</dbReference>
<feature type="domain" description="N-acetyltransferase" evidence="3">
    <location>
        <begin position="5"/>
        <end position="152"/>
    </location>
</feature>
<sequence length="153" mass="16742">MQQIFSFRAATDDDAATVREIVRAAYAKWVSVIGREPLPMKADYEAAVRDHEIDLICSGAGVVGLIETILREDHLWIENVAVRPGEQGKGFGRRLLAHAQAKALDAGRTELRLLTNAAFESNVALYRSVGYVITAEEPFMGATTIHMSKAAIT</sequence>
<dbReference type="InterPro" id="IPR016181">
    <property type="entry name" value="Acyl_CoA_acyltransferase"/>
</dbReference>
<name>A0ABQ5W5S5_9HYPH</name>
<dbReference type="Proteomes" id="UP001156691">
    <property type="component" value="Unassembled WGS sequence"/>
</dbReference>
<gene>
    <name evidence="4" type="ORF">GCM10010862_23980</name>
</gene>
<keyword evidence="5" id="KW-1185">Reference proteome</keyword>
<dbReference type="PANTHER" id="PTHR43877">
    <property type="entry name" value="AMINOALKYLPHOSPHONATE N-ACETYLTRANSFERASE-RELATED-RELATED"/>
    <property type="match status" value="1"/>
</dbReference>
<reference evidence="5" key="1">
    <citation type="journal article" date="2019" name="Int. J. Syst. Evol. Microbiol.">
        <title>The Global Catalogue of Microorganisms (GCM) 10K type strain sequencing project: providing services to taxonomists for standard genome sequencing and annotation.</title>
        <authorList>
            <consortium name="The Broad Institute Genomics Platform"/>
            <consortium name="The Broad Institute Genome Sequencing Center for Infectious Disease"/>
            <person name="Wu L."/>
            <person name="Ma J."/>
        </authorList>
    </citation>
    <scope>NUCLEOTIDE SEQUENCE [LARGE SCALE GENOMIC DNA]</scope>
    <source>
        <strain evidence="5">NBRC 112416</strain>
    </source>
</reference>
<dbReference type="EMBL" id="BSNS01000011">
    <property type="protein sequence ID" value="GLQ55139.1"/>
    <property type="molecule type" value="Genomic_DNA"/>
</dbReference>
<organism evidence="4 5">
    <name type="scientific">Devosia nitrariae</name>
    <dbReference type="NCBI Taxonomy" id="2071872"/>
    <lineage>
        <taxon>Bacteria</taxon>
        <taxon>Pseudomonadati</taxon>
        <taxon>Pseudomonadota</taxon>
        <taxon>Alphaproteobacteria</taxon>
        <taxon>Hyphomicrobiales</taxon>
        <taxon>Devosiaceae</taxon>
        <taxon>Devosia</taxon>
    </lineage>
</organism>
<evidence type="ECO:0000256" key="1">
    <source>
        <dbReference type="ARBA" id="ARBA00022679"/>
    </source>
</evidence>
<dbReference type="Gene3D" id="3.40.630.30">
    <property type="match status" value="1"/>
</dbReference>
<evidence type="ECO:0000313" key="5">
    <source>
        <dbReference type="Proteomes" id="UP001156691"/>
    </source>
</evidence>